<evidence type="ECO:0000313" key="2">
    <source>
        <dbReference type="EMBL" id="CAH0102350.1"/>
    </source>
</evidence>
<dbReference type="InterPro" id="IPR053077">
    <property type="entry name" value="MARVEL_domain_protein_3"/>
</dbReference>
<dbReference type="OrthoDB" id="6622202at2759"/>
<dbReference type="PANTHER" id="PTHR34609:SF17">
    <property type="entry name" value="GEO08273P1-RELATED"/>
    <property type="match status" value="1"/>
</dbReference>
<dbReference type="AlphaFoldDB" id="A0A8J2WFA5"/>
<keyword evidence="1" id="KW-1133">Transmembrane helix</keyword>
<feature type="transmembrane region" description="Helical" evidence="1">
    <location>
        <begin position="84"/>
        <end position="102"/>
    </location>
</feature>
<comment type="caution">
    <text evidence="2">The sequence shown here is derived from an EMBL/GenBank/DDBJ whole genome shotgun (WGS) entry which is preliminary data.</text>
</comment>
<proteinExistence type="predicted"/>
<accession>A0A8J2WFA5</accession>
<feature type="transmembrane region" description="Helical" evidence="1">
    <location>
        <begin position="50"/>
        <end position="72"/>
    </location>
</feature>
<feature type="transmembrane region" description="Helical" evidence="1">
    <location>
        <begin position="122"/>
        <end position="142"/>
    </location>
</feature>
<keyword evidence="1" id="KW-0472">Membrane</keyword>
<dbReference type="Proteomes" id="UP000789390">
    <property type="component" value="Unassembled WGS sequence"/>
</dbReference>
<dbReference type="EMBL" id="CAKKLH010000079">
    <property type="protein sequence ID" value="CAH0102350.1"/>
    <property type="molecule type" value="Genomic_DNA"/>
</dbReference>
<keyword evidence="3" id="KW-1185">Reference proteome</keyword>
<feature type="transmembrane region" description="Helical" evidence="1">
    <location>
        <begin position="21"/>
        <end position="38"/>
    </location>
</feature>
<name>A0A8J2WFA5_9CRUS</name>
<evidence type="ECO:0000256" key="1">
    <source>
        <dbReference type="SAM" id="Phobius"/>
    </source>
</evidence>
<sequence>MCIRVNQCCCGCTLQTGTRTIGWISLLLAVICIVYYSMEISKNVLISAENYYWWIALIVDSTVWIVVSIPLLDKNCRPKLLLPYLVMGVIDLLIISIALLLYPLPSIALIANIPESDLLTADIISCSIAIIIVVAIGIYNWLVIYSYRKQLLEIETEQNSANEISML</sequence>
<reference evidence="2" key="1">
    <citation type="submission" date="2021-11" db="EMBL/GenBank/DDBJ databases">
        <authorList>
            <person name="Schell T."/>
        </authorList>
    </citation>
    <scope>NUCLEOTIDE SEQUENCE</scope>
    <source>
        <strain evidence="2">M5</strain>
    </source>
</reference>
<keyword evidence="1" id="KW-0812">Transmembrane</keyword>
<protein>
    <submittedName>
        <fullName evidence="2">Uncharacterized protein</fullName>
    </submittedName>
</protein>
<gene>
    <name evidence="2" type="ORF">DGAL_LOCUS4746</name>
</gene>
<organism evidence="2 3">
    <name type="scientific">Daphnia galeata</name>
    <dbReference type="NCBI Taxonomy" id="27404"/>
    <lineage>
        <taxon>Eukaryota</taxon>
        <taxon>Metazoa</taxon>
        <taxon>Ecdysozoa</taxon>
        <taxon>Arthropoda</taxon>
        <taxon>Crustacea</taxon>
        <taxon>Branchiopoda</taxon>
        <taxon>Diplostraca</taxon>
        <taxon>Cladocera</taxon>
        <taxon>Anomopoda</taxon>
        <taxon>Daphniidae</taxon>
        <taxon>Daphnia</taxon>
    </lineage>
</organism>
<dbReference type="PANTHER" id="PTHR34609">
    <property type="entry name" value="GEO08273P1-RELATED"/>
    <property type="match status" value="1"/>
</dbReference>
<evidence type="ECO:0000313" key="3">
    <source>
        <dbReference type="Proteomes" id="UP000789390"/>
    </source>
</evidence>